<keyword evidence="3" id="KW-0732">Signal</keyword>
<evidence type="ECO:0000313" key="4">
    <source>
        <dbReference type="EMBL" id="TID24919.1"/>
    </source>
</evidence>
<proteinExistence type="predicted"/>
<feature type="compositionally biased region" description="Low complexity" evidence="1">
    <location>
        <begin position="245"/>
        <end position="259"/>
    </location>
</feature>
<feature type="compositionally biased region" description="Low complexity" evidence="1">
    <location>
        <begin position="340"/>
        <end position="350"/>
    </location>
</feature>
<evidence type="ECO:0000256" key="3">
    <source>
        <dbReference type="SAM" id="SignalP"/>
    </source>
</evidence>
<feature type="compositionally biased region" description="Polar residues" evidence="1">
    <location>
        <begin position="324"/>
        <end position="338"/>
    </location>
</feature>
<feature type="chain" id="PRO_5021224272" evidence="3">
    <location>
        <begin position="18"/>
        <end position="390"/>
    </location>
</feature>
<keyword evidence="2" id="KW-1133">Transmembrane helix</keyword>
<feature type="region of interest" description="Disordered" evidence="1">
    <location>
        <begin position="243"/>
        <end position="262"/>
    </location>
</feature>
<name>A0A4Z1PCB1_9PEZI</name>
<protein>
    <submittedName>
        <fullName evidence="4">Extracellular matrix protein</fullName>
    </submittedName>
</protein>
<feature type="compositionally biased region" description="Basic and acidic residues" evidence="1">
    <location>
        <begin position="354"/>
        <end position="390"/>
    </location>
</feature>
<feature type="signal peptide" evidence="3">
    <location>
        <begin position="1"/>
        <end position="17"/>
    </location>
</feature>
<gene>
    <name evidence="4" type="ORF">E6O75_ATG04124</name>
</gene>
<keyword evidence="5" id="KW-1185">Reference proteome</keyword>
<feature type="region of interest" description="Disordered" evidence="1">
    <location>
        <begin position="324"/>
        <end position="390"/>
    </location>
</feature>
<feature type="transmembrane region" description="Helical" evidence="2">
    <location>
        <begin position="193"/>
        <end position="212"/>
    </location>
</feature>
<sequence>MILKVIASFMLISTVLAQPSLFFTVVPDTGVIVGKHYNIDWTGGNHSYPTTLTLQRGHAGDAKDIAELSSVVNGYYHDFVPDPELEDGDDYLLRLSQGTIEDFSPVFAVYGGRKATRTTSSSLSLFATGSSILVTSTRSAAATTFYVAGAPLAGSAQTTSSTFNPVKIIVPTPTSSFDAPRQEDRHLTINDKFALGFGIPIILIVLSTLGYWRAIKYFLHRKVTGGAKLPVYGPDDNARAASNFRPRGSWSSRPGSLWGAASRRGSVAPPIVQIAFSDSTELCTGPKITRTTDDARPSQGPLRVPSALRQEWRDPLTKLTNSLKMSAPNQGRQSPEPETQTDAQTGQQAQPNDQKADTEKSSDPKETLKGLESNPEHILAKSAKEKTSKQ</sequence>
<evidence type="ECO:0000256" key="1">
    <source>
        <dbReference type="SAM" id="MobiDB-lite"/>
    </source>
</evidence>
<dbReference type="EMBL" id="SNSC02000004">
    <property type="protein sequence ID" value="TID24919.1"/>
    <property type="molecule type" value="Genomic_DNA"/>
</dbReference>
<reference evidence="4 5" key="1">
    <citation type="submission" date="2019-04" db="EMBL/GenBank/DDBJ databases">
        <title>High contiguity whole genome sequence and gene annotation resource for two Venturia nashicola isolates.</title>
        <authorList>
            <person name="Prokchorchik M."/>
            <person name="Won K."/>
            <person name="Lee Y."/>
            <person name="Choi E.D."/>
            <person name="Segonzac C."/>
            <person name="Sohn K.H."/>
        </authorList>
    </citation>
    <scope>NUCLEOTIDE SEQUENCE [LARGE SCALE GENOMIC DNA]</scope>
    <source>
        <strain evidence="4 5">PRI2</strain>
    </source>
</reference>
<dbReference type="AlphaFoldDB" id="A0A4Z1PCB1"/>
<comment type="caution">
    <text evidence="4">The sequence shown here is derived from an EMBL/GenBank/DDBJ whole genome shotgun (WGS) entry which is preliminary data.</text>
</comment>
<dbReference type="Proteomes" id="UP000298493">
    <property type="component" value="Unassembled WGS sequence"/>
</dbReference>
<accession>A0A4Z1PCB1</accession>
<evidence type="ECO:0000313" key="5">
    <source>
        <dbReference type="Proteomes" id="UP000298493"/>
    </source>
</evidence>
<evidence type="ECO:0000256" key="2">
    <source>
        <dbReference type="SAM" id="Phobius"/>
    </source>
</evidence>
<dbReference type="STRING" id="86259.A0A4Z1PCB1"/>
<keyword evidence="2" id="KW-0472">Membrane</keyword>
<keyword evidence="2" id="KW-0812">Transmembrane</keyword>
<organism evidence="4 5">
    <name type="scientific">Venturia nashicola</name>
    <dbReference type="NCBI Taxonomy" id="86259"/>
    <lineage>
        <taxon>Eukaryota</taxon>
        <taxon>Fungi</taxon>
        <taxon>Dikarya</taxon>
        <taxon>Ascomycota</taxon>
        <taxon>Pezizomycotina</taxon>
        <taxon>Dothideomycetes</taxon>
        <taxon>Pleosporomycetidae</taxon>
        <taxon>Venturiales</taxon>
        <taxon>Venturiaceae</taxon>
        <taxon>Venturia</taxon>
    </lineage>
</organism>
<feature type="region of interest" description="Disordered" evidence="1">
    <location>
        <begin position="283"/>
        <end position="312"/>
    </location>
</feature>